<comment type="catalytic activity">
    <reaction evidence="14">
        <text>a CDP-1,2-diacyl-sn-glycerol + sn-glycerol 3-phosphate = a 1,2-diacyl-sn-glycero-3-phospho-(1'-sn-glycero-3'-phosphate) + CMP + H(+)</text>
        <dbReference type="Rhea" id="RHEA:12593"/>
        <dbReference type="ChEBI" id="CHEBI:15378"/>
        <dbReference type="ChEBI" id="CHEBI:57597"/>
        <dbReference type="ChEBI" id="CHEBI:58332"/>
        <dbReference type="ChEBI" id="CHEBI:60110"/>
        <dbReference type="ChEBI" id="CHEBI:60377"/>
        <dbReference type="EC" id="2.7.8.5"/>
    </reaction>
</comment>
<gene>
    <name evidence="16" type="ORF">G4V39_03525</name>
</gene>
<dbReference type="InterPro" id="IPR050324">
    <property type="entry name" value="CDP-alcohol_PTase-I"/>
</dbReference>
<protein>
    <recommendedName>
        <fullName evidence="5">CDP-diacylglycerol--glycerol-3-phosphate 3-phosphatidyltransferase</fullName>
        <ecNumber evidence="4">2.7.8.5</ecNumber>
    </recommendedName>
</protein>
<sequence length="173" mass="18797">MNIPNLITLLRILLVPAFVILLLRGYREGALALFIAAGVSDGLDGFLARSLKQQTTLGAVLDPLADKLLLSTSYVTLAIISYLPDWLAVLVISRDVLITLGVVIIFIFRSQVEIRPTLISKATTCLQIATVALALYNGEGVGLKYFIYLTAAATICSGLHYVYKGIRLLSEEN</sequence>
<dbReference type="GO" id="GO:0016020">
    <property type="term" value="C:membrane"/>
    <property type="evidence" value="ECO:0007669"/>
    <property type="project" value="UniProtKB-SubCell"/>
</dbReference>
<accession>A0A6G7PV51</accession>
<evidence type="ECO:0000256" key="1">
    <source>
        <dbReference type="ARBA" id="ARBA00004141"/>
    </source>
</evidence>
<evidence type="ECO:0000256" key="14">
    <source>
        <dbReference type="ARBA" id="ARBA00048586"/>
    </source>
</evidence>
<dbReference type="InterPro" id="IPR004570">
    <property type="entry name" value="Phosphatidylglycerol_P_synth"/>
</dbReference>
<name>A0A6G7PV51_9BACT</name>
<dbReference type="GO" id="GO:0008444">
    <property type="term" value="F:CDP-diacylglycerol-glycerol-3-phosphate 3-phosphatidyltransferase activity"/>
    <property type="evidence" value="ECO:0007669"/>
    <property type="project" value="UniProtKB-EC"/>
</dbReference>
<evidence type="ECO:0000313" key="16">
    <source>
        <dbReference type="EMBL" id="QIJ71401.1"/>
    </source>
</evidence>
<evidence type="ECO:0000256" key="6">
    <source>
        <dbReference type="ARBA" id="ARBA00022516"/>
    </source>
</evidence>
<dbReference type="Gene3D" id="1.20.120.1760">
    <property type="match status" value="1"/>
</dbReference>
<comment type="pathway">
    <text evidence="2">Phospholipid metabolism; phosphatidylglycerol biosynthesis; phosphatidylglycerol from CDP-diacylglycerol: step 1/2.</text>
</comment>
<keyword evidence="8" id="KW-0812">Transmembrane</keyword>
<evidence type="ECO:0000256" key="7">
    <source>
        <dbReference type="ARBA" id="ARBA00022679"/>
    </source>
</evidence>
<keyword evidence="13" id="KW-1208">Phospholipid metabolism</keyword>
<dbReference type="PROSITE" id="PS00379">
    <property type="entry name" value="CDP_ALCOHOL_P_TRANSF"/>
    <property type="match status" value="1"/>
</dbReference>
<dbReference type="InterPro" id="IPR048254">
    <property type="entry name" value="CDP_ALCOHOL_P_TRANSF_CS"/>
</dbReference>
<evidence type="ECO:0000256" key="2">
    <source>
        <dbReference type="ARBA" id="ARBA00005042"/>
    </source>
</evidence>
<dbReference type="GO" id="GO:0043337">
    <property type="term" value="F:cardiolipin synthase (CMP-forming)"/>
    <property type="evidence" value="ECO:0007669"/>
    <property type="project" value="TreeGrafter"/>
</dbReference>
<dbReference type="EMBL" id="CP048877">
    <property type="protein sequence ID" value="QIJ71401.1"/>
    <property type="molecule type" value="Genomic_DNA"/>
</dbReference>
<keyword evidence="11" id="KW-0472">Membrane</keyword>
<dbReference type="KEGG" id="tav:G4V39_03525"/>
<evidence type="ECO:0000256" key="9">
    <source>
        <dbReference type="ARBA" id="ARBA00022989"/>
    </source>
</evidence>
<reference evidence="16 17" key="1">
    <citation type="submission" date="2020-02" db="EMBL/GenBank/DDBJ databases">
        <title>Genome analysis of Thermosulfuriphilus ammonigenes ST65T, an anaerobic thermophilic chemolithoautotrophic bacterium isolated from a deep-sea hydrothermal vent.</title>
        <authorList>
            <person name="Slobodkina G."/>
            <person name="Allioux M."/>
            <person name="Merkel A."/>
            <person name="Alain K."/>
            <person name="Jebbar M."/>
            <person name="Slobodkin A."/>
        </authorList>
    </citation>
    <scope>NUCLEOTIDE SEQUENCE [LARGE SCALE GENOMIC DNA]</scope>
    <source>
        <strain evidence="16 17">ST65</strain>
    </source>
</reference>
<dbReference type="PANTHER" id="PTHR14269">
    <property type="entry name" value="CDP-DIACYLGLYCEROL--GLYCEROL-3-PHOSPHATE 3-PHOSPHATIDYLTRANSFERASE-RELATED"/>
    <property type="match status" value="1"/>
</dbReference>
<dbReference type="RefSeq" id="WP_166031622.1">
    <property type="nucleotide sequence ID" value="NZ_CP048877.1"/>
</dbReference>
<dbReference type="InterPro" id="IPR000462">
    <property type="entry name" value="CDP-OH_P_trans"/>
</dbReference>
<evidence type="ECO:0000313" key="17">
    <source>
        <dbReference type="Proteomes" id="UP000502179"/>
    </source>
</evidence>
<dbReference type="InterPro" id="IPR043130">
    <property type="entry name" value="CDP-OH_PTrfase_TM_dom"/>
</dbReference>
<evidence type="ECO:0000256" key="5">
    <source>
        <dbReference type="ARBA" id="ARBA00014944"/>
    </source>
</evidence>
<dbReference type="Proteomes" id="UP000502179">
    <property type="component" value="Chromosome"/>
</dbReference>
<proteinExistence type="inferred from homology"/>
<evidence type="ECO:0000256" key="3">
    <source>
        <dbReference type="ARBA" id="ARBA00010441"/>
    </source>
</evidence>
<evidence type="ECO:0000256" key="4">
    <source>
        <dbReference type="ARBA" id="ARBA00013170"/>
    </source>
</evidence>
<dbReference type="AlphaFoldDB" id="A0A6G7PV51"/>
<evidence type="ECO:0000256" key="8">
    <source>
        <dbReference type="ARBA" id="ARBA00022692"/>
    </source>
</evidence>
<dbReference type="PANTHER" id="PTHR14269:SF60">
    <property type="entry name" value="CARDIOLIPIN SYNTHASE (CMP-FORMING)"/>
    <property type="match status" value="1"/>
</dbReference>
<evidence type="ECO:0000256" key="10">
    <source>
        <dbReference type="ARBA" id="ARBA00023098"/>
    </source>
</evidence>
<evidence type="ECO:0000256" key="15">
    <source>
        <dbReference type="RuleBase" id="RU003750"/>
    </source>
</evidence>
<evidence type="ECO:0000256" key="11">
    <source>
        <dbReference type="ARBA" id="ARBA00023136"/>
    </source>
</evidence>
<dbReference type="PIRSF" id="PIRSF000847">
    <property type="entry name" value="Phos_ph_gly_syn"/>
    <property type="match status" value="1"/>
</dbReference>
<comment type="similarity">
    <text evidence="3 15">Belongs to the CDP-alcohol phosphatidyltransferase class-I family.</text>
</comment>
<keyword evidence="10" id="KW-0443">Lipid metabolism</keyword>
<keyword evidence="17" id="KW-1185">Reference proteome</keyword>
<organism evidence="16 17">
    <name type="scientific">Thermosulfuriphilus ammonigenes</name>
    <dbReference type="NCBI Taxonomy" id="1936021"/>
    <lineage>
        <taxon>Bacteria</taxon>
        <taxon>Pseudomonadati</taxon>
        <taxon>Thermodesulfobacteriota</taxon>
        <taxon>Thermodesulfobacteria</taxon>
        <taxon>Thermodesulfobacteriales</taxon>
        <taxon>Thermodesulfobacteriaceae</taxon>
        <taxon>Thermosulfuriphilus</taxon>
    </lineage>
</organism>
<dbReference type="EC" id="2.7.8.5" evidence="4"/>
<keyword evidence="7 15" id="KW-0808">Transferase</keyword>
<comment type="subcellular location">
    <subcellularLocation>
        <location evidence="1">Membrane</location>
        <topology evidence="1">Multi-pass membrane protein</topology>
    </subcellularLocation>
</comment>
<dbReference type="Pfam" id="PF01066">
    <property type="entry name" value="CDP-OH_P_transf"/>
    <property type="match status" value="1"/>
</dbReference>
<dbReference type="GO" id="GO:0032049">
    <property type="term" value="P:cardiolipin biosynthetic process"/>
    <property type="evidence" value="ECO:0007669"/>
    <property type="project" value="TreeGrafter"/>
</dbReference>
<keyword evidence="6" id="KW-0444">Lipid biosynthesis</keyword>
<evidence type="ECO:0000256" key="12">
    <source>
        <dbReference type="ARBA" id="ARBA00023209"/>
    </source>
</evidence>
<keyword evidence="9" id="KW-1133">Transmembrane helix</keyword>
<keyword evidence="12" id="KW-0594">Phospholipid biosynthesis</keyword>
<evidence type="ECO:0000256" key="13">
    <source>
        <dbReference type="ARBA" id="ARBA00023264"/>
    </source>
</evidence>